<keyword evidence="1" id="KW-0472">Membrane</keyword>
<comment type="caution">
    <text evidence="2">The sequence shown here is derived from an EMBL/GenBank/DDBJ whole genome shotgun (WGS) entry which is preliminary data.</text>
</comment>
<keyword evidence="1" id="KW-0812">Transmembrane</keyword>
<sequence length="496" mass="58033">MKIVQFLEHHHIKLNPFSQEDASTDHVFSQHCVTGVHHPGWDKIYGHPEHPSTSVVFGEKGSGKTALRIQMRNELREFNRTNSDKRSFIIEYDDFNPYLDNFRERMHGRNRQPEKMLRKWRLWDHMDAILVLGVTKLTDRILNAKNESDPASSISNDALQGLSKNERRDLLLLAAFYDRSFDESPIRRWSALRRKLKYNTLTSWKQITIGALVTAIVLGFSFWQDLFPNYLKWIIIAIVAGWAPLLWKQFRLAWWSWDVSRQIRVIDRLPNSLRRILGRFPGQDILGQPIPSRNRSDDRYELLGKFQSVLKTLGFQHIVVLMDRVDEPHLINGSAERMKDLVWPMFDNKFLKHPGFGFKMLLPADMAPYLQKQGRDFYEKSRLDKQNLILSLAWSGQSLYDMTSDRIKACSEDPNNPATVQDLFDESASRDMLVDTFSRLRVPRHLFKFLHRLMLDHCSKYTDDEPNWKIGRDTVQTTLALYLKDLESFDRGAGTI</sequence>
<feature type="transmembrane region" description="Helical" evidence="1">
    <location>
        <begin position="230"/>
        <end position="247"/>
    </location>
</feature>
<reference evidence="2 3" key="1">
    <citation type="submission" date="2019-02" db="EMBL/GenBank/DDBJ databases">
        <title>Deep-cultivation of Planctomycetes and their phenomic and genomic characterization uncovers novel biology.</title>
        <authorList>
            <person name="Wiegand S."/>
            <person name="Jogler M."/>
            <person name="Boedeker C."/>
            <person name="Pinto D."/>
            <person name="Vollmers J."/>
            <person name="Rivas-Marin E."/>
            <person name="Kohn T."/>
            <person name="Peeters S.H."/>
            <person name="Heuer A."/>
            <person name="Rast P."/>
            <person name="Oberbeckmann S."/>
            <person name="Bunk B."/>
            <person name="Jeske O."/>
            <person name="Meyerdierks A."/>
            <person name="Storesund J.E."/>
            <person name="Kallscheuer N."/>
            <person name="Luecker S."/>
            <person name="Lage O.M."/>
            <person name="Pohl T."/>
            <person name="Merkel B.J."/>
            <person name="Hornburger P."/>
            <person name="Mueller R.-W."/>
            <person name="Bruemmer F."/>
            <person name="Labrenz M."/>
            <person name="Spormann A.M."/>
            <person name="Op Den Camp H."/>
            <person name="Overmann J."/>
            <person name="Amann R."/>
            <person name="Jetten M.S.M."/>
            <person name="Mascher T."/>
            <person name="Medema M.H."/>
            <person name="Devos D.P."/>
            <person name="Kaster A.-K."/>
            <person name="Ovreas L."/>
            <person name="Rohde M."/>
            <person name="Galperin M.Y."/>
            <person name="Jogler C."/>
        </authorList>
    </citation>
    <scope>NUCLEOTIDE SEQUENCE [LARGE SCALE GENOMIC DNA]</scope>
    <source>
        <strain evidence="2 3">Pan54</strain>
    </source>
</reference>
<dbReference type="Proteomes" id="UP000316095">
    <property type="component" value="Unassembled WGS sequence"/>
</dbReference>
<accession>A0A5C5XNZ1</accession>
<evidence type="ECO:0000313" key="2">
    <source>
        <dbReference type="EMBL" id="TWT64279.1"/>
    </source>
</evidence>
<gene>
    <name evidence="2" type="ORF">Pan54_50410</name>
</gene>
<keyword evidence="1" id="KW-1133">Transmembrane helix</keyword>
<keyword evidence="3" id="KW-1185">Reference proteome</keyword>
<evidence type="ECO:0000313" key="3">
    <source>
        <dbReference type="Proteomes" id="UP000316095"/>
    </source>
</evidence>
<dbReference type="RefSeq" id="WP_146506003.1">
    <property type="nucleotide sequence ID" value="NZ_SJPG01000001.1"/>
</dbReference>
<feature type="transmembrane region" description="Helical" evidence="1">
    <location>
        <begin position="203"/>
        <end position="224"/>
    </location>
</feature>
<evidence type="ECO:0000256" key="1">
    <source>
        <dbReference type="SAM" id="Phobius"/>
    </source>
</evidence>
<evidence type="ECO:0008006" key="4">
    <source>
        <dbReference type="Google" id="ProtNLM"/>
    </source>
</evidence>
<name>A0A5C5XNZ1_9PLAN</name>
<protein>
    <recommendedName>
        <fullName evidence="4">KAP family P-loop domain protein</fullName>
    </recommendedName>
</protein>
<dbReference type="EMBL" id="SJPG01000001">
    <property type="protein sequence ID" value="TWT64279.1"/>
    <property type="molecule type" value="Genomic_DNA"/>
</dbReference>
<dbReference type="OrthoDB" id="208020at2"/>
<proteinExistence type="predicted"/>
<dbReference type="AlphaFoldDB" id="A0A5C5XNZ1"/>
<organism evidence="2 3">
    <name type="scientific">Rubinisphaera italica</name>
    <dbReference type="NCBI Taxonomy" id="2527969"/>
    <lineage>
        <taxon>Bacteria</taxon>
        <taxon>Pseudomonadati</taxon>
        <taxon>Planctomycetota</taxon>
        <taxon>Planctomycetia</taxon>
        <taxon>Planctomycetales</taxon>
        <taxon>Planctomycetaceae</taxon>
        <taxon>Rubinisphaera</taxon>
    </lineage>
</organism>